<dbReference type="EMBL" id="DWYY01000026">
    <property type="protein sequence ID" value="HJA91921.1"/>
    <property type="molecule type" value="Genomic_DNA"/>
</dbReference>
<name>A0A9D2L067_9FIRM</name>
<sequence>MPYLPDAVTRKEKYYSYLATGEGYIPEPITREEQYLYYLCMNGGTGGGGGGTTDYNNLQNQPQINGVTLTGNKTSSDLGISAEITQVDHGTSDTTFTLPANEYHTWGEVSSLTLTLAAGTSGQASGYWFAFDSGETATTLSIPETIKTDIVVEANTHYECIIVGDYMTFCDWGITA</sequence>
<dbReference type="Proteomes" id="UP000886858">
    <property type="component" value="Unassembled WGS sequence"/>
</dbReference>
<dbReference type="AlphaFoldDB" id="A0A9D2L067"/>
<proteinExistence type="predicted"/>
<reference evidence="1" key="1">
    <citation type="journal article" date="2021" name="PeerJ">
        <title>Extensive microbial diversity within the chicken gut microbiome revealed by metagenomics and culture.</title>
        <authorList>
            <person name="Gilroy R."/>
            <person name="Ravi A."/>
            <person name="Getino M."/>
            <person name="Pursley I."/>
            <person name="Horton D.L."/>
            <person name="Alikhan N.F."/>
            <person name="Baker D."/>
            <person name="Gharbi K."/>
            <person name="Hall N."/>
            <person name="Watson M."/>
            <person name="Adriaenssens E.M."/>
            <person name="Foster-Nyarko E."/>
            <person name="Jarju S."/>
            <person name="Secka A."/>
            <person name="Antonio M."/>
            <person name="Oren A."/>
            <person name="Chaudhuri R.R."/>
            <person name="La Ragione R."/>
            <person name="Hildebrand F."/>
            <person name="Pallen M.J."/>
        </authorList>
    </citation>
    <scope>NUCLEOTIDE SEQUENCE</scope>
    <source>
        <strain evidence="1">CHK179-7159</strain>
    </source>
</reference>
<reference evidence="1" key="2">
    <citation type="submission" date="2021-04" db="EMBL/GenBank/DDBJ databases">
        <authorList>
            <person name="Gilroy R."/>
        </authorList>
    </citation>
    <scope>NUCLEOTIDE SEQUENCE</scope>
    <source>
        <strain evidence="1">CHK179-7159</strain>
    </source>
</reference>
<evidence type="ECO:0000313" key="1">
    <source>
        <dbReference type="EMBL" id="HJA91921.1"/>
    </source>
</evidence>
<accession>A0A9D2L067</accession>
<organism evidence="1 2">
    <name type="scientific">Candidatus Eisenbergiella merdipullorum</name>
    <dbReference type="NCBI Taxonomy" id="2838553"/>
    <lineage>
        <taxon>Bacteria</taxon>
        <taxon>Bacillati</taxon>
        <taxon>Bacillota</taxon>
        <taxon>Clostridia</taxon>
        <taxon>Lachnospirales</taxon>
        <taxon>Lachnospiraceae</taxon>
        <taxon>Eisenbergiella</taxon>
    </lineage>
</organism>
<comment type="caution">
    <text evidence="1">The sequence shown here is derived from an EMBL/GenBank/DDBJ whole genome shotgun (WGS) entry which is preliminary data.</text>
</comment>
<protein>
    <submittedName>
        <fullName evidence="1">Uncharacterized protein</fullName>
    </submittedName>
</protein>
<evidence type="ECO:0000313" key="2">
    <source>
        <dbReference type="Proteomes" id="UP000886858"/>
    </source>
</evidence>
<gene>
    <name evidence="1" type="ORF">H9717_02180</name>
</gene>